<sequence length="403" mass="42991">MDTSAEEQPQEVAVRRIGTEGSELAVFEFQGKLRDLMVSSLQQGYLATGNYVSDAKAVSPQGAMSLGVAGAAAGATALSAAFSSTLFMATANPATLMTIGNGVGSAVMGATGIVSQAPFIAVASSLPVVAPIMAIQALNTAVMMQQFKQVDRKLDAIKGTLDRAIARTEATYAGELLAASRIVDDVYAQYAVEGSFSIDMLVRLALAERDTKALASRFQQLVQSRDMVAAADLDEVQQANYDAHSAMLSSFIELRIAYLRVCVDMQENPKSVSASTGRLKATIDDGIEYWQRLQNRSDALKDRIEELEGKRSGLNWAERSLPGGEGVTSEKKLAKYKAAYVETMASEKEITSQFQSLIDSARTTRAELDAPASGGGGASPTLVYWKDELGEHSFVTQKQLVGA</sequence>
<dbReference type="RefSeq" id="WP_146322292.1">
    <property type="nucleotide sequence ID" value="NZ_CP042305.1"/>
</dbReference>
<keyword evidence="2" id="KW-1185">Reference proteome</keyword>
<dbReference type="Proteomes" id="UP000320216">
    <property type="component" value="Chromosome"/>
</dbReference>
<reference evidence="1 2" key="1">
    <citation type="submission" date="2019-07" db="EMBL/GenBank/DDBJ databases">
        <title>Full genome sequence of Humibacter sp. WJ7-1.</title>
        <authorList>
            <person name="Im W.-T."/>
        </authorList>
    </citation>
    <scope>NUCLEOTIDE SEQUENCE [LARGE SCALE GENOMIC DNA]</scope>
    <source>
        <strain evidence="1 2">WJ7-1</strain>
    </source>
</reference>
<name>A0A5B8M6A3_9MICO</name>
<protein>
    <submittedName>
        <fullName evidence="1">Uncharacterized protein</fullName>
    </submittedName>
</protein>
<proteinExistence type="predicted"/>
<evidence type="ECO:0000313" key="1">
    <source>
        <dbReference type="EMBL" id="QDZ16288.1"/>
    </source>
</evidence>
<dbReference type="KEGG" id="huw:FPZ11_17370"/>
<evidence type="ECO:0000313" key="2">
    <source>
        <dbReference type="Proteomes" id="UP000320216"/>
    </source>
</evidence>
<organism evidence="1 2">
    <name type="scientific">Humibacter ginsenosidimutans</name>
    <dbReference type="NCBI Taxonomy" id="2599293"/>
    <lineage>
        <taxon>Bacteria</taxon>
        <taxon>Bacillati</taxon>
        <taxon>Actinomycetota</taxon>
        <taxon>Actinomycetes</taxon>
        <taxon>Micrococcales</taxon>
        <taxon>Microbacteriaceae</taxon>
        <taxon>Humibacter</taxon>
    </lineage>
</organism>
<dbReference type="AlphaFoldDB" id="A0A5B8M6A3"/>
<gene>
    <name evidence="1" type="ORF">FPZ11_17370</name>
</gene>
<dbReference type="EMBL" id="CP042305">
    <property type="protein sequence ID" value="QDZ16288.1"/>
    <property type="molecule type" value="Genomic_DNA"/>
</dbReference>
<dbReference type="OrthoDB" id="5102422at2"/>
<accession>A0A5B8M6A3</accession>